<dbReference type="RefSeq" id="XP_018701964.1">
    <property type="nucleotide sequence ID" value="XM_018850687.1"/>
</dbReference>
<gene>
    <name evidence="1" type="ORF">ISF_07083</name>
</gene>
<proteinExistence type="predicted"/>
<reference evidence="1 2" key="1">
    <citation type="journal article" date="2016" name="Genome Biol. Evol.">
        <title>Divergent and convergent evolution of fungal pathogenicity.</title>
        <authorList>
            <person name="Shang Y."/>
            <person name="Xiao G."/>
            <person name="Zheng P."/>
            <person name="Cen K."/>
            <person name="Zhan S."/>
            <person name="Wang C."/>
        </authorList>
    </citation>
    <scope>NUCLEOTIDE SEQUENCE [LARGE SCALE GENOMIC DNA]</scope>
    <source>
        <strain evidence="1 2">ARSEF 2679</strain>
    </source>
</reference>
<dbReference type="EMBL" id="AZHB01000020">
    <property type="protein sequence ID" value="OAA57162.1"/>
    <property type="molecule type" value="Genomic_DNA"/>
</dbReference>
<protein>
    <submittedName>
        <fullName evidence="1">Tetratricopeptide-like helical</fullName>
    </submittedName>
</protein>
<accession>A0A167PZR3</accession>
<dbReference type="OrthoDB" id="4748888at2759"/>
<organism evidence="1 2">
    <name type="scientific">Cordyceps fumosorosea (strain ARSEF 2679)</name>
    <name type="common">Isaria fumosorosea</name>
    <dbReference type="NCBI Taxonomy" id="1081104"/>
    <lineage>
        <taxon>Eukaryota</taxon>
        <taxon>Fungi</taxon>
        <taxon>Dikarya</taxon>
        <taxon>Ascomycota</taxon>
        <taxon>Pezizomycotina</taxon>
        <taxon>Sordariomycetes</taxon>
        <taxon>Hypocreomycetidae</taxon>
        <taxon>Hypocreales</taxon>
        <taxon>Cordycipitaceae</taxon>
        <taxon>Cordyceps</taxon>
    </lineage>
</organism>
<dbReference type="STRING" id="1081104.A0A167PZR3"/>
<name>A0A167PZR3_CORFA</name>
<dbReference type="Proteomes" id="UP000076744">
    <property type="component" value="Unassembled WGS sequence"/>
</dbReference>
<comment type="caution">
    <text evidence="1">The sequence shown here is derived from an EMBL/GenBank/DDBJ whole genome shotgun (WGS) entry which is preliminary data.</text>
</comment>
<dbReference type="AlphaFoldDB" id="A0A167PZR3"/>
<evidence type="ECO:0000313" key="2">
    <source>
        <dbReference type="Proteomes" id="UP000076744"/>
    </source>
</evidence>
<sequence length="289" mass="33231">MSNSQLYLEHVLNLRNQYNIDRRSLVPTLDFVKLLGSLARFLLDSAFYKKAENTELIAREAFQELCEEDERVSADLNILQALSLAHQGSFSRAKGLLDETYLYTLANAFPPAELQLSRAFTIMGNVEASLGNIVSMRWHAKAIKQRLDGYRREPPKRDDEHAAIPLLEKVQANLGRFFFGDSDDLDDRDEVGLSPVVALAYASDSRYWVMRAYEHFRLGNLARRVEEFEKAHEEYANARQLWRHGTRLDTHHFHGACLYKLGCVACDRCEFESARFVIFDTDAQNAYKI</sequence>
<evidence type="ECO:0000313" key="1">
    <source>
        <dbReference type="EMBL" id="OAA57162.1"/>
    </source>
</evidence>
<keyword evidence="2" id="KW-1185">Reference proteome</keyword>
<dbReference type="GeneID" id="30023375"/>